<feature type="domain" description="Tyr recombinase" evidence="3">
    <location>
        <begin position="116"/>
        <end position="202"/>
    </location>
</feature>
<evidence type="ECO:0000313" key="4">
    <source>
        <dbReference type="EMBL" id="MDV0447161.1"/>
    </source>
</evidence>
<dbReference type="GO" id="GO:0003677">
    <property type="term" value="F:DNA binding"/>
    <property type="evidence" value="ECO:0007669"/>
    <property type="project" value="UniProtKB-KW"/>
</dbReference>
<dbReference type="InterPro" id="IPR013762">
    <property type="entry name" value="Integrase-like_cat_sf"/>
</dbReference>
<dbReference type="PROSITE" id="PS51898">
    <property type="entry name" value="TYR_RECOMBINASE"/>
    <property type="match status" value="1"/>
</dbReference>
<dbReference type="SUPFAM" id="SSF56349">
    <property type="entry name" value="DNA breaking-rejoining enzymes"/>
    <property type="match status" value="1"/>
</dbReference>
<dbReference type="AlphaFoldDB" id="A0AAE4SD47"/>
<keyword evidence="1" id="KW-0238">DNA-binding</keyword>
<dbReference type="InterPro" id="IPR011010">
    <property type="entry name" value="DNA_brk_join_enz"/>
</dbReference>
<dbReference type="Proteomes" id="UP001271789">
    <property type="component" value="Unassembled WGS sequence"/>
</dbReference>
<reference evidence="4" key="1">
    <citation type="submission" date="2023-06" db="EMBL/GenBank/DDBJ databases">
        <title>Genome sequence of Methanosarcinaceae archaeon Ag5.</title>
        <authorList>
            <person name="Protasov E."/>
            <person name="Platt K."/>
            <person name="Poehlein A."/>
            <person name="Daniel R."/>
            <person name="Brune A."/>
        </authorList>
    </citation>
    <scope>NUCLEOTIDE SEQUENCE</scope>
    <source>
        <strain evidence="4">Ag5</strain>
    </source>
</reference>
<dbReference type="InterPro" id="IPR002104">
    <property type="entry name" value="Integrase_catalytic"/>
</dbReference>
<dbReference type="GO" id="GO:0006310">
    <property type="term" value="P:DNA recombination"/>
    <property type="evidence" value="ECO:0007669"/>
    <property type="project" value="UniProtKB-KW"/>
</dbReference>
<protein>
    <submittedName>
        <fullName evidence="4">Tyrosine recombinase XerC</fullName>
    </submittedName>
</protein>
<evidence type="ECO:0000259" key="3">
    <source>
        <dbReference type="PROSITE" id="PS51898"/>
    </source>
</evidence>
<keyword evidence="2" id="KW-0233">DNA recombination</keyword>
<accession>A0AAE4SD47</accession>
<sequence length="202" mass="23713">MILDNQIADAFYVDMINRNLEKNTAKQYSKIVSRYLNMTGMKQFLKGAGYQKYKPFLTVFLEHTRAMKHSYSYTKTQFTAINNFFMYLIDEDFVDHNPVPQFRARYVRTYKAPEPAPKKQCTPAEIKLLVDTAPHLLWKTIILLYAVTGLRREELVSLNIGCIDFEKRIIHVPPHKKRTNCRVPVTDEVLGFILDYLEIRID</sequence>
<dbReference type="Gene3D" id="1.10.150.130">
    <property type="match status" value="1"/>
</dbReference>
<comment type="caution">
    <text evidence="4">The sequence shown here is derived from an EMBL/GenBank/DDBJ whole genome shotgun (WGS) entry which is preliminary data.</text>
</comment>
<dbReference type="EMBL" id="JAWDKD010000018">
    <property type="protein sequence ID" value="MDV0447161.1"/>
    <property type="molecule type" value="Genomic_DNA"/>
</dbReference>
<keyword evidence="5" id="KW-1185">Reference proteome</keyword>
<proteinExistence type="predicted"/>
<gene>
    <name evidence="4" type="primary">xerC</name>
    <name evidence="4" type="ORF">MsAg5_10380</name>
</gene>
<dbReference type="Gene3D" id="1.10.443.10">
    <property type="entry name" value="Intergrase catalytic core"/>
    <property type="match status" value="1"/>
</dbReference>
<evidence type="ECO:0000256" key="2">
    <source>
        <dbReference type="ARBA" id="ARBA00023172"/>
    </source>
</evidence>
<name>A0AAE4SD47_9EURY</name>
<evidence type="ECO:0000256" key="1">
    <source>
        <dbReference type="ARBA" id="ARBA00023125"/>
    </source>
</evidence>
<dbReference type="Pfam" id="PF00589">
    <property type="entry name" value="Phage_integrase"/>
    <property type="match status" value="1"/>
</dbReference>
<dbReference type="InterPro" id="IPR010998">
    <property type="entry name" value="Integrase_recombinase_N"/>
</dbReference>
<dbReference type="GO" id="GO:0015074">
    <property type="term" value="P:DNA integration"/>
    <property type="evidence" value="ECO:0007669"/>
    <property type="project" value="InterPro"/>
</dbReference>
<organism evidence="4 5">
    <name type="scientific">Methanolapillus africanus</name>
    <dbReference type="NCBI Taxonomy" id="3028297"/>
    <lineage>
        <taxon>Archaea</taxon>
        <taxon>Methanobacteriati</taxon>
        <taxon>Methanobacteriota</taxon>
        <taxon>Stenosarchaea group</taxon>
        <taxon>Methanomicrobia</taxon>
        <taxon>Methanosarcinales</taxon>
        <taxon>Methanosarcinaceae</taxon>
        <taxon>Methanolapillus</taxon>
    </lineage>
</organism>
<evidence type="ECO:0000313" key="5">
    <source>
        <dbReference type="Proteomes" id="UP001271789"/>
    </source>
</evidence>
<dbReference type="CDD" id="cd00397">
    <property type="entry name" value="DNA_BRE_C"/>
    <property type="match status" value="1"/>
</dbReference>